<sequence length="61" mass="6923">MARDQIFHFSVSKLARYTSCPDKTHWGALDRVLRYLKGTVSLAIHYGRFPAVLEDIVMLAG</sequence>
<reference evidence="1" key="1">
    <citation type="submission" date="2020-06" db="EMBL/GenBank/DDBJ databases">
        <authorList>
            <person name="Li T."/>
            <person name="Hu X."/>
            <person name="Zhang T."/>
            <person name="Song X."/>
            <person name="Zhang H."/>
            <person name="Dai N."/>
            <person name="Sheng W."/>
            <person name="Hou X."/>
            <person name="Wei L."/>
        </authorList>
    </citation>
    <scope>NUCLEOTIDE SEQUENCE</scope>
    <source>
        <strain evidence="1">G01</strain>
        <tissue evidence="1">Leaf</tissue>
    </source>
</reference>
<proteinExistence type="predicted"/>
<dbReference type="EMBL" id="JACGWK010000001">
    <property type="protein sequence ID" value="KAL0380937.1"/>
    <property type="molecule type" value="Genomic_DNA"/>
</dbReference>
<reference evidence="1" key="2">
    <citation type="journal article" date="2024" name="Plant">
        <title>Genomic evolution and insights into agronomic trait innovations of Sesamum species.</title>
        <authorList>
            <person name="Miao H."/>
            <person name="Wang L."/>
            <person name="Qu L."/>
            <person name="Liu H."/>
            <person name="Sun Y."/>
            <person name="Le M."/>
            <person name="Wang Q."/>
            <person name="Wei S."/>
            <person name="Zheng Y."/>
            <person name="Lin W."/>
            <person name="Duan Y."/>
            <person name="Cao H."/>
            <person name="Xiong S."/>
            <person name="Wang X."/>
            <person name="Wei L."/>
            <person name="Li C."/>
            <person name="Ma Q."/>
            <person name="Ju M."/>
            <person name="Zhao R."/>
            <person name="Li G."/>
            <person name="Mu C."/>
            <person name="Tian Q."/>
            <person name="Mei H."/>
            <person name="Zhang T."/>
            <person name="Gao T."/>
            <person name="Zhang H."/>
        </authorList>
    </citation>
    <scope>NUCLEOTIDE SEQUENCE</scope>
    <source>
        <strain evidence="1">G01</strain>
    </source>
</reference>
<organism evidence="1">
    <name type="scientific">Sesamum angustifolium</name>
    <dbReference type="NCBI Taxonomy" id="2727405"/>
    <lineage>
        <taxon>Eukaryota</taxon>
        <taxon>Viridiplantae</taxon>
        <taxon>Streptophyta</taxon>
        <taxon>Embryophyta</taxon>
        <taxon>Tracheophyta</taxon>
        <taxon>Spermatophyta</taxon>
        <taxon>Magnoliopsida</taxon>
        <taxon>eudicotyledons</taxon>
        <taxon>Gunneridae</taxon>
        <taxon>Pentapetalae</taxon>
        <taxon>asterids</taxon>
        <taxon>lamiids</taxon>
        <taxon>Lamiales</taxon>
        <taxon>Pedaliaceae</taxon>
        <taxon>Sesamum</taxon>
    </lineage>
</organism>
<dbReference type="AlphaFoldDB" id="A0AAW2RLG7"/>
<comment type="caution">
    <text evidence="1">The sequence shown here is derived from an EMBL/GenBank/DDBJ whole genome shotgun (WGS) entry which is preliminary data.</text>
</comment>
<name>A0AAW2RLG7_9LAMI</name>
<protein>
    <submittedName>
        <fullName evidence="1">Uncharacterized protein</fullName>
    </submittedName>
</protein>
<evidence type="ECO:0000313" key="1">
    <source>
        <dbReference type="EMBL" id="KAL0380937.1"/>
    </source>
</evidence>
<accession>A0AAW2RLG7</accession>
<gene>
    <name evidence="1" type="ORF">Sangu_0158000</name>
</gene>